<evidence type="ECO:0000313" key="5">
    <source>
        <dbReference type="Proteomes" id="UP001596108"/>
    </source>
</evidence>
<comment type="caution">
    <text evidence="4">The sequence shown here is derived from an EMBL/GenBank/DDBJ whole genome shotgun (WGS) entry which is preliminary data.</text>
</comment>
<feature type="domain" description="FHA" evidence="3">
    <location>
        <begin position="162"/>
        <end position="211"/>
    </location>
</feature>
<evidence type="ECO:0000256" key="2">
    <source>
        <dbReference type="SAM" id="Phobius"/>
    </source>
</evidence>
<protein>
    <submittedName>
        <fullName evidence="4">FHA domain-containing protein</fullName>
    </submittedName>
</protein>
<dbReference type="PROSITE" id="PS50006">
    <property type="entry name" value="FHA_DOMAIN"/>
    <property type="match status" value="1"/>
</dbReference>
<dbReference type="InterPro" id="IPR008984">
    <property type="entry name" value="SMAD_FHA_dom_sf"/>
</dbReference>
<evidence type="ECO:0000259" key="3">
    <source>
        <dbReference type="PROSITE" id="PS50006"/>
    </source>
</evidence>
<dbReference type="InterPro" id="IPR050923">
    <property type="entry name" value="Cell_Proc_Reg/RNA_Proc"/>
</dbReference>
<dbReference type="SUPFAM" id="SSF49879">
    <property type="entry name" value="SMAD/FHA domain"/>
    <property type="match status" value="1"/>
</dbReference>
<dbReference type="InterPro" id="IPR000253">
    <property type="entry name" value="FHA_dom"/>
</dbReference>
<organism evidence="4 5">
    <name type="scientific">Cohnella yongneupensis</name>
    <dbReference type="NCBI Taxonomy" id="425006"/>
    <lineage>
        <taxon>Bacteria</taxon>
        <taxon>Bacillati</taxon>
        <taxon>Bacillota</taxon>
        <taxon>Bacilli</taxon>
        <taxon>Bacillales</taxon>
        <taxon>Paenibacillaceae</taxon>
        <taxon>Cohnella</taxon>
    </lineage>
</organism>
<keyword evidence="2" id="KW-0812">Transmembrane</keyword>
<dbReference type="PANTHER" id="PTHR23308">
    <property type="entry name" value="NUCLEAR INHIBITOR OF PROTEIN PHOSPHATASE-1"/>
    <property type="match status" value="1"/>
</dbReference>
<keyword evidence="2" id="KW-1133">Transmembrane helix</keyword>
<keyword evidence="5" id="KW-1185">Reference proteome</keyword>
<feature type="transmembrane region" description="Helical" evidence="2">
    <location>
        <begin position="48"/>
        <end position="68"/>
    </location>
</feature>
<name>A0ABW0R469_9BACL</name>
<dbReference type="SMART" id="SM00240">
    <property type="entry name" value="FHA"/>
    <property type="match status" value="1"/>
</dbReference>
<sequence length="246" mass="26362">MRSRRLLREGKAIRTTSVALIGLTSVPAQVAAAPITASKAQVTVGTLPLLAALGLGIAVAIVAVIAFLQMTAKGKIIGGQLRSDMNEDADMPGEPDAEPWNDEESGTEFGYDEDTLTDYTIPITQILAQVAAAEPAQEGEPRLCGIEGEHAGASYRLMDRRLLIGRDAIQCGVVFPYEAGEVSRRHCTVRYNPETKMFLLEDHGSSNGTFLASGIRLEPGKQYELRDGDRFSLSGAAHSFEVKAGD</sequence>
<evidence type="ECO:0000256" key="1">
    <source>
        <dbReference type="SAM" id="MobiDB-lite"/>
    </source>
</evidence>
<dbReference type="Gene3D" id="2.60.200.20">
    <property type="match status" value="1"/>
</dbReference>
<gene>
    <name evidence="4" type="ORF">ACFPQ4_18950</name>
</gene>
<dbReference type="CDD" id="cd00060">
    <property type="entry name" value="FHA"/>
    <property type="match status" value="1"/>
</dbReference>
<proteinExistence type="predicted"/>
<dbReference type="RefSeq" id="WP_378113463.1">
    <property type="nucleotide sequence ID" value="NZ_JBHSNC010000054.1"/>
</dbReference>
<dbReference type="Proteomes" id="UP001596108">
    <property type="component" value="Unassembled WGS sequence"/>
</dbReference>
<evidence type="ECO:0000313" key="4">
    <source>
        <dbReference type="EMBL" id="MFC5531503.1"/>
    </source>
</evidence>
<reference evidence="5" key="1">
    <citation type="journal article" date="2019" name="Int. J. Syst. Evol. Microbiol.">
        <title>The Global Catalogue of Microorganisms (GCM) 10K type strain sequencing project: providing services to taxonomists for standard genome sequencing and annotation.</title>
        <authorList>
            <consortium name="The Broad Institute Genomics Platform"/>
            <consortium name="The Broad Institute Genome Sequencing Center for Infectious Disease"/>
            <person name="Wu L."/>
            <person name="Ma J."/>
        </authorList>
    </citation>
    <scope>NUCLEOTIDE SEQUENCE [LARGE SCALE GENOMIC DNA]</scope>
    <source>
        <strain evidence="5">CGMCC 1.18578</strain>
    </source>
</reference>
<keyword evidence="2" id="KW-0472">Membrane</keyword>
<feature type="region of interest" description="Disordered" evidence="1">
    <location>
        <begin position="85"/>
        <end position="109"/>
    </location>
</feature>
<dbReference type="Pfam" id="PF00498">
    <property type="entry name" value="FHA"/>
    <property type="match status" value="1"/>
</dbReference>
<feature type="compositionally biased region" description="Acidic residues" evidence="1">
    <location>
        <begin position="86"/>
        <end position="109"/>
    </location>
</feature>
<accession>A0ABW0R469</accession>
<dbReference type="EMBL" id="JBHSNC010000054">
    <property type="protein sequence ID" value="MFC5531503.1"/>
    <property type="molecule type" value="Genomic_DNA"/>
</dbReference>